<dbReference type="STRING" id="1294263.JCM21531_3095"/>
<dbReference type="Proteomes" id="UP000019109">
    <property type="component" value="Unassembled WGS sequence"/>
</dbReference>
<sequence length="67" mass="7594">MDLEFIEDMVGRDKNADIKKIDGEDYLVTYNTLQNIKGTELGWIIVEITPVSVIRTSVTEAGMRLFS</sequence>
<organism evidence="1 2">
    <name type="scientific">Acetivibrio straminisolvens JCM 21531</name>
    <dbReference type="NCBI Taxonomy" id="1294263"/>
    <lineage>
        <taxon>Bacteria</taxon>
        <taxon>Bacillati</taxon>
        <taxon>Bacillota</taxon>
        <taxon>Clostridia</taxon>
        <taxon>Eubacteriales</taxon>
        <taxon>Oscillospiraceae</taxon>
        <taxon>Acetivibrio</taxon>
    </lineage>
</organism>
<protein>
    <submittedName>
        <fullName evidence="1">Uncharacterized protein</fullName>
    </submittedName>
</protein>
<evidence type="ECO:0000313" key="1">
    <source>
        <dbReference type="EMBL" id="GAE89556.1"/>
    </source>
</evidence>
<comment type="caution">
    <text evidence="1">The sequence shown here is derived from an EMBL/GenBank/DDBJ whole genome shotgun (WGS) entry which is preliminary data.</text>
</comment>
<keyword evidence="2" id="KW-1185">Reference proteome</keyword>
<reference evidence="1" key="1">
    <citation type="journal article" date="2014" name="Genome Announc.">
        <title>Draft Genome Sequence of Clostridium straminisolvens Strain JCM 21531T, Isolated from a Cellulose-Degrading Bacterial Community.</title>
        <authorList>
            <person name="Yuki M."/>
            <person name="Oshima K."/>
            <person name="Suda W."/>
            <person name="Sakamoto M."/>
            <person name="Kitamura K."/>
            <person name="Iida T."/>
            <person name="Hattori M."/>
            <person name="Ohkuma M."/>
        </authorList>
    </citation>
    <scope>NUCLEOTIDE SEQUENCE [LARGE SCALE GENOMIC DNA]</scope>
    <source>
        <strain evidence="1">JCM 21531</strain>
    </source>
</reference>
<accession>W4V8S4</accession>
<name>W4V8S4_9FIRM</name>
<dbReference type="EMBL" id="BAVR01000040">
    <property type="protein sequence ID" value="GAE89556.1"/>
    <property type="molecule type" value="Genomic_DNA"/>
</dbReference>
<dbReference type="AlphaFoldDB" id="W4V8S4"/>
<evidence type="ECO:0000313" key="2">
    <source>
        <dbReference type="Proteomes" id="UP000019109"/>
    </source>
</evidence>
<gene>
    <name evidence="1" type="ORF">JCM21531_3095</name>
</gene>
<proteinExistence type="predicted"/>